<feature type="region of interest" description="Disordered" evidence="1">
    <location>
        <begin position="174"/>
        <end position="219"/>
    </location>
</feature>
<accession>A0AAP0GAA4</accession>
<feature type="domain" description="Myb/SANT-like" evidence="2">
    <location>
        <begin position="239"/>
        <end position="324"/>
    </location>
</feature>
<sequence>MRRNAEIYSKKCGNLQTYNFNLRGNNKKKAYLSGGGPAVEWWRKIAATSRRRENEMASRSVVERRRSGVELEWKKSCHREEERRRAGSGMRLQSAVDRKRSRGQALLPPFLIQTLRLCLAPRFLASVPRISMQLRQTEIASKILQSPPPYNREKTAIWSRDIFPRLQIAEIPDSAASTLSRDPPTPKSSIVFISDEESARRAPDSPSLHRVLNSAGESSNISTSLPIARRAPDSPNLFLPDLYNREIDLGNRPTTHFNKEGWGNLVKNFKDRTGLEYSRAQMKNKWDQLKRDWKLWRELKRGETGLGWNPTKRTIDASDDWWKERIEMIPNAKKFRFGGIAPELEEKLDKMFSLVVATGENVWMPSSGELPGLFSQAETLSEEPDDQINESNNSQTNANEDLNSGTPGQSSHSGAASKRKRKGKRHEMGTKQVMLAHVEKLFSSSEAIMQRVTAPVIPPSIYLLREAIQELEKYPEIFEDRLLYHFATVHFQTPVNRVTFLSIPEDRRVEWLKTHYMNSQI</sequence>
<evidence type="ECO:0000313" key="3">
    <source>
        <dbReference type="EMBL" id="KAK8947253.1"/>
    </source>
</evidence>
<keyword evidence="4" id="KW-1185">Reference proteome</keyword>
<dbReference type="AlphaFoldDB" id="A0AAP0GAA4"/>
<evidence type="ECO:0000259" key="2">
    <source>
        <dbReference type="Pfam" id="PF12776"/>
    </source>
</evidence>
<dbReference type="Pfam" id="PF12776">
    <property type="entry name" value="Myb_DNA-bind_3"/>
    <property type="match status" value="1"/>
</dbReference>
<dbReference type="PANTHER" id="PTHR31704:SF37">
    <property type="entry name" value="HEAT SHOCK PROTEIN"/>
    <property type="match status" value="1"/>
</dbReference>
<dbReference type="InterPro" id="IPR024752">
    <property type="entry name" value="Myb/SANT-like_dom"/>
</dbReference>
<gene>
    <name evidence="3" type="ORF">KSP39_PZI006564</name>
</gene>
<protein>
    <recommendedName>
        <fullName evidence="2">Myb/SANT-like domain-containing protein</fullName>
    </recommendedName>
</protein>
<proteinExistence type="predicted"/>
<evidence type="ECO:0000256" key="1">
    <source>
        <dbReference type="SAM" id="MobiDB-lite"/>
    </source>
</evidence>
<dbReference type="Proteomes" id="UP001418222">
    <property type="component" value="Unassembled WGS sequence"/>
</dbReference>
<dbReference type="EMBL" id="JBBWWQ010000005">
    <property type="protein sequence ID" value="KAK8947253.1"/>
    <property type="molecule type" value="Genomic_DNA"/>
</dbReference>
<evidence type="ECO:0000313" key="4">
    <source>
        <dbReference type="Proteomes" id="UP001418222"/>
    </source>
</evidence>
<name>A0AAP0GAA4_9ASPA</name>
<organism evidence="3 4">
    <name type="scientific">Platanthera zijinensis</name>
    <dbReference type="NCBI Taxonomy" id="2320716"/>
    <lineage>
        <taxon>Eukaryota</taxon>
        <taxon>Viridiplantae</taxon>
        <taxon>Streptophyta</taxon>
        <taxon>Embryophyta</taxon>
        <taxon>Tracheophyta</taxon>
        <taxon>Spermatophyta</taxon>
        <taxon>Magnoliopsida</taxon>
        <taxon>Liliopsida</taxon>
        <taxon>Asparagales</taxon>
        <taxon>Orchidaceae</taxon>
        <taxon>Orchidoideae</taxon>
        <taxon>Orchideae</taxon>
        <taxon>Orchidinae</taxon>
        <taxon>Platanthera</taxon>
    </lineage>
</organism>
<feature type="compositionally biased region" description="Polar residues" evidence="1">
    <location>
        <begin position="389"/>
        <end position="412"/>
    </location>
</feature>
<reference evidence="3 4" key="1">
    <citation type="journal article" date="2022" name="Nat. Plants">
        <title>Genomes of leafy and leafless Platanthera orchids illuminate the evolution of mycoheterotrophy.</title>
        <authorList>
            <person name="Li M.H."/>
            <person name="Liu K.W."/>
            <person name="Li Z."/>
            <person name="Lu H.C."/>
            <person name="Ye Q.L."/>
            <person name="Zhang D."/>
            <person name="Wang J.Y."/>
            <person name="Li Y.F."/>
            <person name="Zhong Z.M."/>
            <person name="Liu X."/>
            <person name="Yu X."/>
            <person name="Liu D.K."/>
            <person name="Tu X.D."/>
            <person name="Liu B."/>
            <person name="Hao Y."/>
            <person name="Liao X.Y."/>
            <person name="Jiang Y.T."/>
            <person name="Sun W.H."/>
            <person name="Chen J."/>
            <person name="Chen Y.Q."/>
            <person name="Ai Y."/>
            <person name="Zhai J.W."/>
            <person name="Wu S.S."/>
            <person name="Zhou Z."/>
            <person name="Hsiao Y.Y."/>
            <person name="Wu W.L."/>
            <person name="Chen Y.Y."/>
            <person name="Lin Y.F."/>
            <person name="Hsu J.L."/>
            <person name="Li C.Y."/>
            <person name="Wang Z.W."/>
            <person name="Zhao X."/>
            <person name="Zhong W.Y."/>
            <person name="Ma X.K."/>
            <person name="Ma L."/>
            <person name="Huang J."/>
            <person name="Chen G.Z."/>
            <person name="Huang M.Z."/>
            <person name="Huang L."/>
            <person name="Peng D.H."/>
            <person name="Luo Y.B."/>
            <person name="Zou S.Q."/>
            <person name="Chen S.P."/>
            <person name="Lan S."/>
            <person name="Tsai W.C."/>
            <person name="Van de Peer Y."/>
            <person name="Liu Z.J."/>
        </authorList>
    </citation>
    <scope>NUCLEOTIDE SEQUENCE [LARGE SCALE GENOMIC DNA]</scope>
    <source>
        <strain evidence="3">Lor287</strain>
    </source>
</reference>
<comment type="caution">
    <text evidence="3">The sequence shown here is derived from an EMBL/GenBank/DDBJ whole genome shotgun (WGS) entry which is preliminary data.</text>
</comment>
<feature type="region of interest" description="Disordered" evidence="1">
    <location>
        <begin position="379"/>
        <end position="430"/>
    </location>
</feature>
<dbReference type="PANTHER" id="PTHR31704">
    <property type="entry name" value="MYB/SANT-LIKE DNA-BINDING DOMAIN PROTEIN-RELATED"/>
    <property type="match status" value="1"/>
</dbReference>